<dbReference type="Proteomes" id="UP000754563">
    <property type="component" value="Unassembled WGS sequence"/>
</dbReference>
<evidence type="ECO:0000313" key="1">
    <source>
        <dbReference type="EMBL" id="MCA9386232.1"/>
    </source>
</evidence>
<organism evidence="1 2">
    <name type="scientific">Candidatus Dojkabacteria bacterium</name>
    <dbReference type="NCBI Taxonomy" id="2099670"/>
    <lineage>
        <taxon>Bacteria</taxon>
        <taxon>Candidatus Dojkabacteria</taxon>
    </lineage>
</organism>
<dbReference type="AlphaFoldDB" id="A0A955RLC7"/>
<proteinExistence type="predicted"/>
<evidence type="ECO:0000313" key="2">
    <source>
        <dbReference type="Proteomes" id="UP000754563"/>
    </source>
</evidence>
<comment type="caution">
    <text evidence="1">The sequence shown here is derived from an EMBL/GenBank/DDBJ whole genome shotgun (WGS) entry which is preliminary data.</text>
</comment>
<reference evidence="1" key="1">
    <citation type="submission" date="2020-04" db="EMBL/GenBank/DDBJ databases">
        <authorList>
            <person name="Zhang T."/>
        </authorList>
    </citation>
    <scope>NUCLEOTIDE SEQUENCE</scope>
    <source>
        <strain evidence="1">HKST-UBA11</strain>
    </source>
</reference>
<gene>
    <name evidence="1" type="ORF">KC717_06315</name>
</gene>
<protein>
    <submittedName>
        <fullName evidence="1">Uncharacterized protein</fullName>
    </submittedName>
</protein>
<dbReference type="EMBL" id="JAGQLH010000103">
    <property type="protein sequence ID" value="MCA9386232.1"/>
    <property type="molecule type" value="Genomic_DNA"/>
</dbReference>
<accession>A0A955RLC7</accession>
<sequence length="110" mass="12064">MEPLVDGIQNLVNVALGYGAGVLVDVLDNLPGGMPRTGLTIYEYGHKRREIDTSRSRKFWLANALVGCAEIGALVYGYIQKDQQIASIALNMTCGHGGFLIQQLRSKREK</sequence>
<reference evidence="1" key="2">
    <citation type="journal article" date="2021" name="Microbiome">
        <title>Successional dynamics and alternative stable states in a saline activated sludge microbial community over 9 years.</title>
        <authorList>
            <person name="Wang Y."/>
            <person name="Ye J."/>
            <person name="Ju F."/>
            <person name="Liu L."/>
            <person name="Boyd J.A."/>
            <person name="Deng Y."/>
            <person name="Parks D.H."/>
            <person name="Jiang X."/>
            <person name="Yin X."/>
            <person name="Woodcroft B.J."/>
            <person name="Tyson G.W."/>
            <person name="Hugenholtz P."/>
            <person name="Polz M.F."/>
            <person name="Zhang T."/>
        </authorList>
    </citation>
    <scope>NUCLEOTIDE SEQUENCE</scope>
    <source>
        <strain evidence="1">HKST-UBA11</strain>
    </source>
</reference>
<name>A0A955RLC7_9BACT</name>